<comment type="similarity">
    <text evidence="1">Belongs to the Pup ligase/Pup deamidase family. Pup deamidase subfamily.</text>
</comment>
<dbReference type="GO" id="GO:0010498">
    <property type="term" value="P:proteasomal protein catabolic process"/>
    <property type="evidence" value="ECO:0007669"/>
    <property type="project" value="InterPro"/>
</dbReference>
<proteinExistence type="inferred from homology"/>
<protein>
    <submittedName>
        <fullName evidence="2">Proteasome accessory factor PafA2</fullName>
    </submittedName>
</protein>
<dbReference type="GO" id="GO:0016811">
    <property type="term" value="F:hydrolase activity, acting on carbon-nitrogen (but not peptide) bonds, in linear amides"/>
    <property type="evidence" value="ECO:0007669"/>
    <property type="project" value="InterPro"/>
</dbReference>
<gene>
    <name evidence="2" type="ORF">CGZ92_09095</name>
</gene>
<reference evidence="2 3" key="1">
    <citation type="submission" date="2017-07" db="EMBL/GenBank/DDBJ databases">
        <title>Draft whole genome sequences of clinical Proprionibacteriaceae strains.</title>
        <authorList>
            <person name="Bernier A.-M."/>
            <person name="Bernard K."/>
            <person name="Domingo M.-C."/>
        </authorList>
    </citation>
    <scope>NUCLEOTIDE SEQUENCE [LARGE SCALE GENOMIC DNA]</scope>
    <source>
        <strain evidence="2 3">NML 160184</strain>
    </source>
</reference>
<dbReference type="AlphaFoldDB" id="A0A255EAQ7"/>
<keyword evidence="2" id="KW-0647">Proteasome</keyword>
<dbReference type="GO" id="GO:0005524">
    <property type="term" value="F:ATP binding"/>
    <property type="evidence" value="ECO:0007669"/>
    <property type="project" value="TreeGrafter"/>
</dbReference>
<dbReference type="PANTHER" id="PTHR42307:SF2">
    <property type="entry name" value="PUP DEAMIDASE_DEPUPYLASE"/>
    <property type="match status" value="1"/>
</dbReference>
<sequence length="506" mass="55507">MVRGCQTGTMTAGSPVFGIENEYGISATVDGRQLSAPALSDLIVRSHPIRAAAGWDFAAESPLRDARGFSLARDEAIADLQTDLIGVGANRTLRNGARWYVDHAHPEYSGPEVTDPADAVRWDEAGDRIALAAAQTAGERLGVPVRIYKNNTDSKGASYGTHENYLLPRAVEFEQVVAEFTGFLVSRSVLSGAGRVGIGVRGERPGFQLTQRADFFERVVGLETTTRRPLVNTRDEPHADFRQWRRLHVITGDGNRTQYATWLKLGSAALVLQALGQGRLHQLPQLGDPVRDHLAVSHDLDLSHRIQLAGSSATAIELQRRYLDLASGIADPPAWADDILTSWEQLLSDLVTDPASASDRVDWIAKHQLLDGYRRRHQLGWDAPQLAALDIQWADLDPAKSPFSAWQRRGSARTIVTDEEVAQAVEQPPADTRALLRGALVRAYEERLAAVTWDGVSLDTGERILRLGMSDPTPGWTPVEIAEAVTGDILADVPRLERLTRIDRDD</sequence>
<accession>A0A255EAQ7</accession>
<dbReference type="InterPro" id="IPR004347">
    <property type="entry name" value="Pup_ligase/deamidase"/>
</dbReference>
<dbReference type="GO" id="GO:0019941">
    <property type="term" value="P:modification-dependent protein catabolic process"/>
    <property type="evidence" value="ECO:0007669"/>
    <property type="project" value="InterPro"/>
</dbReference>
<dbReference type="NCBIfam" id="TIGR03688">
    <property type="entry name" value="depupylase_Dop"/>
    <property type="match status" value="1"/>
</dbReference>
<comment type="caution">
    <text evidence="2">The sequence shown here is derived from an EMBL/GenBank/DDBJ whole genome shotgun (WGS) entry which is preliminary data.</text>
</comment>
<dbReference type="GO" id="GO:0000502">
    <property type="term" value="C:proteasome complex"/>
    <property type="evidence" value="ECO:0007669"/>
    <property type="project" value="UniProtKB-KW"/>
</dbReference>
<name>A0A255EAQ7_9ACTN</name>
<dbReference type="EMBL" id="NMVI01000018">
    <property type="protein sequence ID" value="OYN86492.1"/>
    <property type="molecule type" value="Genomic_DNA"/>
</dbReference>
<dbReference type="InterPro" id="IPR022366">
    <property type="entry name" value="Pup_deamidase"/>
</dbReference>
<dbReference type="PANTHER" id="PTHR42307">
    <property type="entry name" value="PUP DEAMIDASE/DEPUPYLASE"/>
    <property type="match status" value="1"/>
</dbReference>
<dbReference type="Pfam" id="PF03136">
    <property type="entry name" value="Pup_ligase"/>
    <property type="match status" value="1"/>
</dbReference>
<dbReference type="GO" id="GO:0008233">
    <property type="term" value="F:peptidase activity"/>
    <property type="evidence" value="ECO:0007669"/>
    <property type="project" value="InterPro"/>
</dbReference>
<evidence type="ECO:0000313" key="3">
    <source>
        <dbReference type="Proteomes" id="UP000216533"/>
    </source>
</evidence>
<evidence type="ECO:0000313" key="2">
    <source>
        <dbReference type="EMBL" id="OYN86492.1"/>
    </source>
</evidence>
<evidence type="ECO:0000256" key="1">
    <source>
        <dbReference type="ARBA" id="ARBA00009114"/>
    </source>
</evidence>
<dbReference type="Proteomes" id="UP000216533">
    <property type="component" value="Unassembled WGS sequence"/>
</dbReference>
<dbReference type="GO" id="GO:0070490">
    <property type="term" value="P:protein pupylation"/>
    <property type="evidence" value="ECO:0007669"/>
    <property type="project" value="TreeGrafter"/>
</dbReference>
<organism evidence="2 3">
    <name type="scientific">Parenemella sanctibonifatiensis</name>
    <dbReference type="NCBI Taxonomy" id="2016505"/>
    <lineage>
        <taxon>Bacteria</taxon>
        <taxon>Bacillati</taxon>
        <taxon>Actinomycetota</taxon>
        <taxon>Actinomycetes</taxon>
        <taxon>Propionibacteriales</taxon>
        <taxon>Propionibacteriaceae</taxon>
        <taxon>Parenemella</taxon>
    </lineage>
</organism>